<dbReference type="Proteomes" id="UP000324298">
    <property type="component" value="Unassembled WGS sequence"/>
</dbReference>
<keyword evidence="4" id="KW-1185">Reference proteome</keyword>
<accession>A0A5A9X923</accession>
<evidence type="ECO:0000256" key="1">
    <source>
        <dbReference type="ARBA" id="ARBA00009589"/>
    </source>
</evidence>
<gene>
    <name evidence="3" type="ORF">ET418_17190</name>
</gene>
<protein>
    <submittedName>
        <fullName evidence="3">Uncharacterized protein</fullName>
    </submittedName>
</protein>
<dbReference type="RefSeq" id="WP_149309739.1">
    <property type="nucleotide sequence ID" value="NZ_SRSD01000012.1"/>
</dbReference>
<dbReference type="InterPro" id="IPR010708">
    <property type="entry name" value="5'(3')-deoxyribonucleotidase"/>
</dbReference>
<dbReference type="InterPro" id="IPR023214">
    <property type="entry name" value="HAD_sf"/>
</dbReference>
<evidence type="ECO:0000256" key="2">
    <source>
        <dbReference type="PIRSR" id="PIRSR610708-1"/>
    </source>
</evidence>
<dbReference type="GO" id="GO:0008253">
    <property type="term" value="F:5'-nucleotidase activity"/>
    <property type="evidence" value="ECO:0007669"/>
    <property type="project" value="InterPro"/>
</dbReference>
<dbReference type="AlphaFoldDB" id="A0A5A9X923"/>
<organism evidence="3 4">
    <name type="scientific">Oryzomonas rubra</name>
    <dbReference type="NCBI Taxonomy" id="2509454"/>
    <lineage>
        <taxon>Bacteria</taxon>
        <taxon>Pseudomonadati</taxon>
        <taxon>Thermodesulfobacteriota</taxon>
        <taxon>Desulfuromonadia</taxon>
        <taxon>Geobacterales</taxon>
        <taxon>Geobacteraceae</taxon>
        <taxon>Oryzomonas</taxon>
    </lineage>
</organism>
<evidence type="ECO:0000313" key="3">
    <source>
        <dbReference type="EMBL" id="KAA0888131.1"/>
    </source>
</evidence>
<comment type="similarity">
    <text evidence="1">Belongs to the 5'(3')-deoxyribonucleotidase family.</text>
</comment>
<dbReference type="InterPro" id="IPR036412">
    <property type="entry name" value="HAD-like_sf"/>
</dbReference>
<dbReference type="EMBL" id="SRSD01000012">
    <property type="protein sequence ID" value="KAA0888131.1"/>
    <property type="molecule type" value="Genomic_DNA"/>
</dbReference>
<feature type="active site" description="Proton donor" evidence="2">
    <location>
        <position position="12"/>
    </location>
</feature>
<dbReference type="PANTHER" id="PTHR16504">
    <property type="entry name" value="5'(3')-DEOXYRIBONUCLEOTIDASE"/>
    <property type="match status" value="1"/>
</dbReference>
<dbReference type="Gene3D" id="1.10.40.40">
    <property type="entry name" value="Deoxyribonucleotidase, domain 2"/>
    <property type="match status" value="1"/>
</dbReference>
<dbReference type="Pfam" id="PF06941">
    <property type="entry name" value="NT5C"/>
    <property type="match status" value="1"/>
</dbReference>
<sequence>MKRPKIALFDLDGTLADYDGQLLQDLRRIASPHEPEPVLYQDIPYLEARRHVITSQCGWFRNLPKFKLGWDVLEVAREIGYSISVLTKAPSRKHAAWSEKVEWCATHLDDYIDGVTIAHDKGMVYGALLVDDWPEYVESWLKHRPRGLVIMPANAHNADFSHPSVVRYDGTNQDEVRRRMQERFNAA</sequence>
<evidence type="ECO:0000313" key="4">
    <source>
        <dbReference type="Proteomes" id="UP000324298"/>
    </source>
</evidence>
<dbReference type="OrthoDB" id="1116236at2"/>
<feature type="active site" description="Nucleophile" evidence="2">
    <location>
        <position position="10"/>
    </location>
</feature>
<dbReference type="PANTHER" id="PTHR16504:SF4">
    <property type="entry name" value="5'(3')-DEOXYRIBONUCLEOTIDASE"/>
    <property type="match status" value="1"/>
</dbReference>
<dbReference type="SUPFAM" id="SSF56784">
    <property type="entry name" value="HAD-like"/>
    <property type="match status" value="1"/>
</dbReference>
<name>A0A5A9X923_9BACT</name>
<reference evidence="3 4" key="1">
    <citation type="submission" date="2019-04" db="EMBL/GenBank/DDBJ databases">
        <title>Geobacter ruber sp. nov., ferric-reducing bacteria isolated from paddy soil.</title>
        <authorList>
            <person name="Xu Z."/>
            <person name="Masuda Y."/>
            <person name="Itoh H."/>
            <person name="Senoo K."/>
        </authorList>
    </citation>
    <scope>NUCLEOTIDE SEQUENCE [LARGE SCALE GENOMIC DNA]</scope>
    <source>
        <strain evidence="3 4">Red88</strain>
    </source>
</reference>
<comment type="caution">
    <text evidence="3">The sequence shown here is derived from an EMBL/GenBank/DDBJ whole genome shotgun (WGS) entry which is preliminary data.</text>
</comment>
<proteinExistence type="inferred from homology"/>
<dbReference type="Gene3D" id="3.40.50.1000">
    <property type="entry name" value="HAD superfamily/HAD-like"/>
    <property type="match status" value="1"/>
</dbReference>
<dbReference type="GO" id="GO:0009223">
    <property type="term" value="P:pyrimidine deoxyribonucleotide catabolic process"/>
    <property type="evidence" value="ECO:0007669"/>
    <property type="project" value="TreeGrafter"/>
</dbReference>